<dbReference type="PANTHER" id="PTHR11699">
    <property type="entry name" value="ALDEHYDE DEHYDROGENASE-RELATED"/>
    <property type="match status" value="1"/>
</dbReference>
<accession>A0ABT0PEF2</accession>
<keyword evidence="6" id="KW-1185">Reference proteome</keyword>
<dbReference type="Gene3D" id="3.40.309.10">
    <property type="entry name" value="Aldehyde Dehydrogenase, Chain A, domain 2"/>
    <property type="match status" value="1"/>
</dbReference>
<dbReference type="InterPro" id="IPR012394">
    <property type="entry name" value="Aldehyde_DH_NAD(P)"/>
</dbReference>
<evidence type="ECO:0000259" key="4">
    <source>
        <dbReference type="Pfam" id="PF00171"/>
    </source>
</evidence>
<dbReference type="CDD" id="cd07099">
    <property type="entry name" value="ALDH_DDALDH"/>
    <property type="match status" value="1"/>
</dbReference>
<proteinExistence type="inferred from homology"/>
<sequence length="517" mass="57383">MNDCSVISVESAVTGQAIYELNELSQDEVRAMFSVARDAATDLRNTPLQHRLDAVQQVMDHIRDNRDRIVDRLCDETGKTRTDALVSEILGVLDNLEWNIHNAAKILKDTKISTPITLLGKKSRIFHEPYGVIVKIAPWNYPFHIAMCFSLGAFIAGNAVILKPSELTPLRGLLEDILSVSPLIRHSLQIAYGTGITAQRLIAERPDKIFFTGSGRTGRRILKQAAELLIPAEMELGGKDQMIVFDDVNIDRTVAGAIWGAMTNAGQSCTSVERLYIHDNIYEEFLSRLVPETEKLIVNNGDRGDSDIGAITAGFQMDMIESHVEDARSKGAEILTGGARLGDNFYLPTIITGITPDMKLHNEETFGPLIPVYRFSDEKEVIRETNSFSFGLTASVWSKDLKRAERVARAIEVGAVSINNVMLTEGNPALPFGGQKESGFGRAKGAEGLLAFTRSKSILIDKQSSIIEPNWYPYTLKKYELFQELIQTLFTRSPIKLLKLALTGLKLENESKKSRID</sequence>
<dbReference type="Pfam" id="PF00171">
    <property type="entry name" value="Aldedh"/>
    <property type="match status" value="1"/>
</dbReference>
<dbReference type="InterPro" id="IPR016161">
    <property type="entry name" value="Ald_DH/histidinol_DH"/>
</dbReference>
<reference evidence="5 6" key="1">
    <citation type="submission" date="2022-05" db="EMBL/GenBank/DDBJ databases">
        <authorList>
            <person name="Park J.-S."/>
        </authorList>
    </citation>
    <scope>NUCLEOTIDE SEQUENCE [LARGE SCALE GENOMIC DNA]</scope>
    <source>
        <strain evidence="5 6">2012CJ34-2</strain>
    </source>
</reference>
<dbReference type="Gene3D" id="3.40.605.10">
    <property type="entry name" value="Aldehyde Dehydrogenase, Chain A, domain 1"/>
    <property type="match status" value="1"/>
</dbReference>
<feature type="domain" description="Aldehyde dehydrogenase" evidence="4">
    <location>
        <begin position="7"/>
        <end position="458"/>
    </location>
</feature>
<dbReference type="SUPFAM" id="SSF53720">
    <property type="entry name" value="ALDH-like"/>
    <property type="match status" value="1"/>
</dbReference>
<protein>
    <recommendedName>
        <fullName evidence="3">Aldehyde dehydrogenase</fullName>
    </recommendedName>
</protein>
<organism evidence="5 6">
    <name type="scientific">Parendozoicomonas callyspongiae</name>
    <dbReference type="NCBI Taxonomy" id="2942213"/>
    <lineage>
        <taxon>Bacteria</taxon>
        <taxon>Pseudomonadati</taxon>
        <taxon>Pseudomonadota</taxon>
        <taxon>Gammaproteobacteria</taxon>
        <taxon>Oceanospirillales</taxon>
        <taxon>Endozoicomonadaceae</taxon>
        <taxon>Parendozoicomonas</taxon>
    </lineage>
</organism>
<dbReference type="PIRSF" id="PIRSF036492">
    <property type="entry name" value="ALDH"/>
    <property type="match status" value="1"/>
</dbReference>
<comment type="caution">
    <text evidence="5">The sequence shown here is derived from an EMBL/GenBank/DDBJ whole genome shotgun (WGS) entry which is preliminary data.</text>
</comment>
<dbReference type="Proteomes" id="UP001203338">
    <property type="component" value="Unassembled WGS sequence"/>
</dbReference>
<dbReference type="InterPro" id="IPR016163">
    <property type="entry name" value="Ald_DH_C"/>
</dbReference>
<evidence type="ECO:0000256" key="1">
    <source>
        <dbReference type="ARBA" id="ARBA00009986"/>
    </source>
</evidence>
<comment type="similarity">
    <text evidence="1 3">Belongs to the aldehyde dehydrogenase family.</text>
</comment>
<keyword evidence="2 3" id="KW-0560">Oxidoreductase</keyword>
<evidence type="ECO:0000313" key="5">
    <source>
        <dbReference type="EMBL" id="MCL6269411.1"/>
    </source>
</evidence>
<evidence type="ECO:0000313" key="6">
    <source>
        <dbReference type="Proteomes" id="UP001203338"/>
    </source>
</evidence>
<gene>
    <name evidence="5" type="ORF">M3P05_05560</name>
</gene>
<evidence type="ECO:0000256" key="2">
    <source>
        <dbReference type="ARBA" id="ARBA00023002"/>
    </source>
</evidence>
<dbReference type="RefSeq" id="WP_249698420.1">
    <property type="nucleotide sequence ID" value="NZ_JAMFLX010000005.1"/>
</dbReference>
<evidence type="ECO:0000256" key="3">
    <source>
        <dbReference type="PIRNR" id="PIRNR036492"/>
    </source>
</evidence>
<dbReference type="EMBL" id="JAMFLX010000005">
    <property type="protein sequence ID" value="MCL6269411.1"/>
    <property type="molecule type" value="Genomic_DNA"/>
</dbReference>
<dbReference type="InterPro" id="IPR015590">
    <property type="entry name" value="Aldehyde_DH_dom"/>
</dbReference>
<name>A0ABT0PEF2_9GAMM</name>
<dbReference type="InterPro" id="IPR016162">
    <property type="entry name" value="Ald_DH_N"/>
</dbReference>